<evidence type="ECO:0000313" key="2">
    <source>
        <dbReference type="Proteomes" id="UP001157502"/>
    </source>
</evidence>
<gene>
    <name evidence="1" type="ORF">DPEC_G00360470</name>
</gene>
<dbReference type="EMBL" id="CM055764">
    <property type="protein sequence ID" value="KAJ7984988.1"/>
    <property type="molecule type" value="Genomic_DNA"/>
</dbReference>
<evidence type="ECO:0000313" key="1">
    <source>
        <dbReference type="EMBL" id="KAJ7984988.1"/>
    </source>
</evidence>
<dbReference type="Proteomes" id="UP001157502">
    <property type="component" value="Chromosome 37"/>
</dbReference>
<keyword evidence="2" id="KW-1185">Reference proteome</keyword>
<reference evidence="1" key="1">
    <citation type="submission" date="2021-05" db="EMBL/GenBank/DDBJ databases">
        <authorList>
            <person name="Pan Q."/>
            <person name="Jouanno E."/>
            <person name="Zahm M."/>
            <person name="Klopp C."/>
            <person name="Cabau C."/>
            <person name="Louis A."/>
            <person name="Berthelot C."/>
            <person name="Parey E."/>
            <person name="Roest Crollius H."/>
            <person name="Montfort J."/>
            <person name="Robinson-Rechavi M."/>
            <person name="Bouchez O."/>
            <person name="Lampietro C."/>
            <person name="Lopez Roques C."/>
            <person name="Donnadieu C."/>
            <person name="Postlethwait J."/>
            <person name="Bobe J."/>
            <person name="Dillon D."/>
            <person name="Chandos A."/>
            <person name="von Hippel F."/>
            <person name="Guiguen Y."/>
        </authorList>
    </citation>
    <scope>NUCLEOTIDE SEQUENCE</scope>
    <source>
        <strain evidence="1">YG-Jan2019</strain>
    </source>
</reference>
<comment type="caution">
    <text evidence="1">The sequence shown here is derived from an EMBL/GenBank/DDBJ whole genome shotgun (WGS) entry which is preliminary data.</text>
</comment>
<protein>
    <submittedName>
        <fullName evidence="1">Uncharacterized protein</fullName>
    </submittedName>
</protein>
<organism evidence="1 2">
    <name type="scientific">Dallia pectoralis</name>
    <name type="common">Alaska blackfish</name>
    <dbReference type="NCBI Taxonomy" id="75939"/>
    <lineage>
        <taxon>Eukaryota</taxon>
        <taxon>Metazoa</taxon>
        <taxon>Chordata</taxon>
        <taxon>Craniata</taxon>
        <taxon>Vertebrata</taxon>
        <taxon>Euteleostomi</taxon>
        <taxon>Actinopterygii</taxon>
        <taxon>Neopterygii</taxon>
        <taxon>Teleostei</taxon>
        <taxon>Protacanthopterygii</taxon>
        <taxon>Esociformes</taxon>
        <taxon>Umbridae</taxon>
        <taxon>Dallia</taxon>
    </lineage>
</organism>
<sequence length="230" mass="24951">MHRKSLLSEVERVSPGADGDNDTKGRRPTSVGRRDAASAAGSRESAQPGRTNGEIKRVFLVNDHTCALKLAPHWAERRGKVSGSMPRSDKAPESLGGELSFRGPHSKNPRATVIPGEERAWRLSAFIYLILDAPLLLSPEILPKCAPKKKTQKGSFAVSITERTGPRFSPSSTITSFKTSWFRRGCIVPGLENSSDCSKVGMRTTSWEQARLGAKGKMEGMGEGYILGSN</sequence>
<proteinExistence type="predicted"/>
<name>A0ACC2F0V9_DALPE</name>
<accession>A0ACC2F0V9</accession>